<dbReference type="Proteomes" id="UP000188268">
    <property type="component" value="Unassembled WGS sequence"/>
</dbReference>
<dbReference type="Gramene" id="OMO81057">
    <property type="protein sequence ID" value="OMO81057"/>
    <property type="gene ID" value="CCACVL1_12636"/>
</dbReference>
<dbReference type="AlphaFoldDB" id="A0A1R3IEQ8"/>
<sequence>MVKIYCIGAGYVGEEHSYQFFLGGICYARVKGSELAIQHRQFLYDDLGIRVQISAAPKTK</sequence>
<accession>A0A1R3IEQ8</accession>
<gene>
    <name evidence="1" type="ORF">CCACVL1_12636</name>
</gene>
<name>A0A1R3IEQ8_COCAP</name>
<proteinExistence type="predicted"/>
<evidence type="ECO:0000313" key="2">
    <source>
        <dbReference type="Proteomes" id="UP000188268"/>
    </source>
</evidence>
<reference evidence="1 2" key="1">
    <citation type="submission" date="2013-09" db="EMBL/GenBank/DDBJ databases">
        <title>Corchorus capsularis genome sequencing.</title>
        <authorList>
            <person name="Alam M."/>
            <person name="Haque M.S."/>
            <person name="Islam M.S."/>
            <person name="Emdad E.M."/>
            <person name="Islam M.M."/>
            <person name="Ahmed B."/>
            <person name="Halim A."/>
            <person name="Hossen Q.M.M."/>
            <person name="Hossain M.Z."/>
            <person name="Ahmed R."/>
            <person name="Khan M.M."/>
            <person name="Islam R."/>
            <person name="Rashid M.M."/>
            <person name="Khan S.A."/>
            <person name="Rahman M.S."/>
            <person name="Alam M."/>
        </authorList>
    </citation>
    <scope>NUCLEOTIDE SEQUENCE [LARGE SCALE GENOMIC DNA]</scope>
    <source>
        <strain evidence="2">cv. CVL-1</strain>
        <tissue evidence="1">Whole seedling</tissue>
    </source>
</reference>
<organism evidence="1 2">
    <name type="scientific">Corchorus capsularis</name>
    <name type="common">Jute</name>
    <dbReference type="NCBI Taxonomy" id="210143"/>
    <lineage>
        <taxon>Eukaryota</taxon>
        <taxon>Viridiplantae</taxon>
        <taxon>Streptophyta</taxon>
        <taxon>Embryophyta</taxon>
        <taxon>Tracheophyta</taxon>
        <taxon>Spermatophyta</taxon>
        <taxon>Magnoliopsida</taxon>
        <taxon>eudicotyledons</taxon>
        <taxon>Gunneridae</taxon>
        <taxon>Pentapetalae</taxon>
        <taxon>rosids</taxon>
        <taxon>malvids</taxon>
        <taxon>Malvales</taxon>
        <taxon>Malvaceae</taxon>
        <taxon>Grewioideae</taxon>
        <taxon>Apeibeae</taxon>
        <taxon>Corchorus</taxon>
    </lineage>
</organism>
<protein>
    <submittedName>
        <fullName evidence="1">Uncharacterized protein</fullName>
    </submittedName>
</protein>
<dbReference type="EMBL" id="AWWV01010224">
    <property type="protein sequence ID" value="OMO81057.1"/>
    <property type="molecule type" value="Genomic_DNA"/>
</dbReference>
<comment type="caution">
    <text evidence="1">The sequence shown here is derived from an EMBL/GenBank/DDBJ whole genome shotgun (WGS) entry which is preliminary data.</text>
</comment>
<evidence type="ECO:0000313" key="1">
    <source>
        <dbReference type="EMBL" id="OMO81057.1"/>
    </source>
</evidence>
<keyword evidence="2" id="KW-1185">Reference proteome</keyword>